<dbReference type="AlphaFoldDB" id="A0A6L9EPL1"/>
<organism evidence="1 2">
    <name type="scientific">Clostridium butyricum</name>
    <dbReference type="NCBI Taxonomy" id="1492"/>
    <lineage>
        <taxon>Bacteria</taxon>
        <taxon>Bacillati</taxon>
        <taxon>Bacillota</taxon>
        <taxon>Clostridia</taxon>
        <taxon>Eubacteriales</taxon>
        <taxon>Clostridiaceae</taxon>
        <taxon>Clostridium</taxon>
    </lineage>
</organism>
<reference evidence="1 2" key="1">
    <citation type="submission" date="2020-01" db="EMBL/GenBank/DDBJ databases">
        <title>Genome sequence of a 1,3-propanediol producer, Clostridium butyricum S3.</title>
        <authorList>
            <person name="Zhou J."/>
        </authorList>
    </citation>
    <scope>NUCLEOTIDE SEQUENCE [LARGE SCALE GENOMIC DNA]</scope>
    <source>
        <strain evidence="1 2">S3</strain>
    </source>
</reference>
<comment type="caution">
    <text evidence="1">The sequence shown here is derived from an EMBL/GenBank/DDBJ whole genome shotgun (WGS) entry which is preliminary data.</text>
</comment>
<proteinExistence type="predicted"/>
<sequence>MGNIKTEIPKIPISFKRSEENIYKHIKSKRNASCYIKDLVEKDMAVNKEIIVEKQDLNKRESFNNDFRLDF</sequence>
<gene>
    <name evidence="1" type="ORF">GND98_012160</name>
</gene>
<evidence type="ECO:0000313" key="1">
    <source>
        <dbReference type="EMBL" id="NAS18600.1"/>
    </source>
</evidence>
<accession>A0A6L9EPL1</accession>
<evidence type="ECO:0000313" key="2">
    <source>
        <dbReference type="Proteomes" id="UP000474042"/>
    </source>
</evidence>
<dbReference type="EMBL" id="WOFV02000038">
    <property type="protein sequence ID" value="NAS18600.1"/>
    <property type="molecule type" value="Genomic_DNA"/>
</dbReference>
<name>A0A6L9EPL1_CLOBU</name>
<dbReference type="Proteomes" id="UP000474042">
    <property type="component" value="Unassembled WGS sequence"/>
</dbReference>
<protein>
    <submittedName>
        <fullName evidence="1">Uncharacterized protein</fullName>
    </submittedName>
</protein>